<name>A0AAD8LNZ0_BABGI</name>
<dbReference type="InterPro" id="IPR016035">
    <property type="entry name" value="Acyl_Trfase/lysoPLipase"/>
</dbReference>
<dbReference type="GO" id="GO:0016020">
    <property type="term" value="C:membrane"/>
    <property type="evidence" value="ECO:0007669"/>
    <property type="project" value="TreeGrafter"/>
</dbReference>
<dbReference type="GO" id="GO:0055088">
    <property type="term" value="P:lipid homeostasis"/>
    <property type="evidence" value="ECO:0007669"/>
    <property type="project" value="TreeGrafter"/>
</dbReference>
<keyword evidence="2" id="KW-1185">Reference proteome</keyword>
<dbReference type="InterPro" id="IPR033562">
    <property type="entry name" value="PLPL"/>
</dbReference>
<dbReference type="PANTHER" id="PTHR12406:SF7">
    <property type="entry name" value="PATATIN-LIKE PHOSPHOLIPASE DOMAIN-CONTAINING PROTEIN 4"/>
    <property type="match status" value="1"/>
</dbReference>
<organism evidence="1 2">
    <name type="scientific">Babesia gibsoni</name>
    <dbReference type="NCBI Taxonomy" id="33632"/>
    <lineage>
        <taxon>Eukaryota</taxon>
        <taxon>Sar</taxon>
        <taxon>Alveolata</taxon>
        <taxon>Apicomplexa</taxon>
        <taxon>Aconoidasida</taxon>
        <taxon>Piroplasmida</taxon>
        <taxon>Babesiidae</taxon>
        <taxon>Babesia</taxon>
    </lineage>
</organism>
<dbReference type="SUPFAM" id="SSF52151">
    <property type="entry name" value="FabD/lysophospholipase-like"/>
    <property type="match status" value="1"/>
</dbReference>
<dbReference type="EMBL" id="JAVEPI010000004">
    <property type="protein sequence ID" value="KAK1442241.1"/>
    <property type="molecule type" value="Genomic_DNA"/>
</dbReference>
<dbReference type="GO" id="GO:0005737">
    <property type="term" value="C:cytoplasm"/>
    <property type="evidence" value="ECO:0007669"/>
    <property type="project" value="TreeGrafter"/>
</dbReference>
<evidence type="ECO:0000313" key="2">
    <source>
        <dbReference type="Proteomes" id="UP001230268"/>
    </source>
</evidence>
<protein>
    <recommendedName>
        <fullName evidence="3">PNPLA domain-containing protein</fullName>
    </recommendedName>
</protein>
<dbReference type="Proteomes" id="UP001230268">
    <property type="component" value="Unassembled WGS sequence"/>
</dbReference>
<dbReference type="GO" id="GO:0004806">
    <property type="term" value="F:triacylglycerol lipase activity"/>
    <property type="evidence" value="ECO:0007669"/>
    <property type="project" value="TreeGrafter"/>
</dbReference>
<dbReference type="AlphaFoldDB" id="A0AAD8LNZ0"/>
<comment type="caution">
    <text evidence="1">The sequence shown here is derived from an EMBL/GenBank/DDBJ whole genome shotgun (WGS) entry which is preliminary data.</text>
</comment>
<dbReference type="GO" id="GO:0005811">
    <property type="term" value="C:lipid droplet"/>
    <property type="evidence" value="ECO:0007669"/>
    <property type="project" value="TreeGrafter"/>
</dbReference>
<proteinExistence type="predicted"/>
<accession>A0AAD8LNZ0</accession>
<dbReference type="GO" id="GO:0019433">
    <property type="term" value="P:triglyceride catabolic process"/>
    <property type="evidence" value="ECO:0007669"/>
    <property type="project" value="TreeGrafter"/>
</dbReference>
<evidence type="ECO:0008006" key="3">
    <source>
        <dbReference type="Google" id="ProtNLM"/>
    </source>
</evidence>
<evidence type="ECO:0000313" key="1">
    <source>
        <dbReference type="EMBL" id="KAK1442241.1"/>
    </source>
</evidence>
<sequence>MATTSNICGSCHIKHFHHFNSFNAPILSRAQYLADNGFLDSRVCRVGDAALQPEIFTSPRIYSAPIDIRGTRCSFVKYFNHASVKQFLLSRGADVEHVDCHTIMSHPTLRRAMDHLYILSALTSEYEDPDPKAFVVRMPNRISNIVEPPKDKLSSYEAYDSDFRITFTAPYSKEPYASGASPSFYQLFIAVAHAVQGVIVQHKNETDITPLERACIHYNLFTGQSNSCLDVVLDILEDYKALGHLELVDSIDPNPQTLEDAVKLVVSVKNTSLPPLGSLAPHLGVSFSPGGFLYPSFLGFNEYLTEMNVINVTTPLSGSSAGAITAITSLIYTANRYHYAFLTDVFFSHLVEKKYVGSLDKLVSIALNRFFLPGTYAAANERIGTLQFNTGARDGWSMENRHVTSFKNNDDMLTSMLSSSNVPGFTKIGPVKLRGEECYDGLCGVNPYFIGSSKTAGKRTVRFIPIPLGHGRKIKTNMNNDVANGFLQMKDKYFVHLIRLKSLFRQLLIRRLSHEQSGSMHEWKTEVEKCINVYNILAKGTDAIKSSSNEIDEWLMLLSVVPGDANAASGNKDCKLTKLFELVVASEMSLSLGRDSKVHAAAIKSDLTGKNILLTYASPRYPNKLSDVKFLSTPYTLLDWLEHELELLNMPMEEPVYDKAQREIILLKALLHNLSPPSSLDYYYTEVPYMLPSLYNSFYNLIYAVRPATVPDSRIMYDVGRAMAFRWILAEYISFENWLYLRIRQLQQDPSSSVLSRKFPSFTTQDTINGKPGKMLHERQYDQLHECIELMDHAKLDELKTQFKRRSRSQGLRRHVFEMQNTLVRRAIIYRVIEPHYTHILTHRHFWVY</sequence>
<reference evidence="1" key="1">
    <citation type="submission" date="2023-08" db="EMBL/GenBank/DDBJ databases">
        <title>Draft sequence of the Babesia gibsoni genome.</title>
        <authorList>
            <person name="Yamagishi J.Y."/>
            <person name="Xuan X.X."/>
        </authorList>
    </citation>
    <scope>NUCLEOTIDE SEQUENCE</scope>
    <source>
        <strain evidence="1">Azabu</strain>
    </source>
</reference>
<gene>
    <name evidence="1" type="ORF">BgAZ_402710</name>
</gene>
<dbReference type="PANTHER" id="PTHR12406">
    <property type="entry name" value="CALCIUM-INDEPENDENT PHOSPHOLIPASE A2 IPLA2 -RELATED"/>
    <property type="match status" value="1"/>
</dbReference>